<feature type="signal peptide" evidence="2">
    <location>
        <begin position="1"/>
        <end position="20"/>
    </location>
</feature>
<protein>
    <submittedName>
        <fullName evidence="3">ARAD1D46508p</fullName>
    </submittedName>
</protein>
<reference evidence="3" key="1">
    <citation type="submission" date="2014-02" db="EMBL/GenBank/DDBJ databases">
        <authorList>
            <person name="Genoscope - CEA"/>
        </authorList>
    </citation>
    <scope>NUCLEOTIDE SEQUENCE</scope>
    <source>
        <strain evidence="3">LS3</strain>
    </source>
</reference>
<dbReference type="AlphaFoldDB" id="A0A060TDS9"/>
<dbReference type="EMBL" id="HG937694">
    <property type="protein sequence ID" value="CDP38959.1"/>
    <property type="molecule type" value="Genomic_DNA"/>
</dbReference>
<name>A0A060TDS9_BLAAD</name>
<feature type="chain" id="PRO_5001587832" evidence="2">
    <location>
        <begin position="21"/>
        <end position="519"/>
    </location>
</feature>
<feature type="compositionally biased region" description="Low complexity" evidence="1">
    <location>
        <begin position="320"/>
        <end position="359"/>
    </location>
</feature>
<feature type="compositionally biased region" description="Pro residues" evidence="1">
    <location>
        <begin position="360"/>
        <end position="370"/>
    </location>
</feature>
<reference evidence="3" key="2">
    <citation type="submission" date="2014-06" db="EMBL/GenBank/DDBJ databases">
        <title>The complete genome of Blastobotrys (Arxula) adeninivorans LS3 - a yeast of biotechnological interest.</title>
        <authorList>
            <person name="Kunze G."/>
            <person name="Gaillardin C."/>
            <person name="Czernicka M."/>
            <person name="Durrens P."/>
            <person name="Martin T."/>
            <person name="Boer E."/>
            <person name="Gabaldon T."/>
            <person name="Cruz J."/>
            <person name="Talla E."/>
            <person name="Marck C."/>
            <person name="Goffeau A."/>
            <person name="Barbe V."/>
            <person name="Baret P."/>
            <person name="Baronian K."/>
            <person name="Beier S."/>
            <person name="Bleykasten C."/>
            <person name="Bode R."/>
            <person name="Casaregola S."/>
            <person name="Despons L."/>
            <person name="Fairhead C."/>
            <person name="Giersberg M."/>
            <person name="Gierski P."/>
            <person name="Hahnel U."/>
            <person name="Hartmann A."/>
            <person name="Jankowska D."/>
            <person name="Jubin C."/>
            <person name="Jung P."/>
            <person name="Lafontaine I."/>
            <person name="Leh-Louis V."/>
            <person name="Lemaire M."/>
            <person name="Marcet-Houben M."/>
            <person name="Mascher M."/>
            <person name="Morel G."/>
            <person name="Richard G.-F."/>
            <person name="Riechen J."/>
            <person name="Sacerdot C."/>
            <person name="Sarkar A."/>
            <person name="Savel G."/>
            <person name="Schacherer J."/>
            <person name="Sherman D."/>
            <person name="Straub M.-L."/>
            <person name="Stein N."/>
            <person name="Thierry A."/>
            <person name="Trautwein-Schult A."/>
            <person name="Westhof E."/>
            <person name="Worch S."/>
            <person name="Dujon B."/>
            <person name="Souciet J.-L."/>
            <person name="Wincker P."/>
            <person name="Scholz U."/>
            <person name="Neuveglise N."/>
        </authorList>
    </citation>
    <scope>NUCLEOTIDE SEQUENCE</scope>
    <source>
        <strain evidence="3">LS3</strain>
    </source>
</reference>
<keyword evidence="2" id="KW-0732">Signal</keyword>
<proteinExistence type="predicted"/>
<gene>
    <name evidence="3" type="ORF">GNLVRS02_ARAD1D46508g</name>
</gene>
<feature type="region of interest" description="Disordered" evidence="1">
    <location>
        <begin position="320"/>
        <end position="410"/>
    </location>
</feature>
<organism evidence="3">
    <name type="scientific">Blastobotrys adeninivorans</name>
    <name type="common">Yeast</name>
    <name type="synonym">Arxula adeninivorans</name>
    <dbReference type="NCBI Taxonomy" id="409370"/>
    <lineage>
        <taxon>Eukaryota</taxon>
        <taxon>Fungi</taxon>
        <taxon>Dikarya</taxon>
        <taxon>Ascomycota</taxon>
        <taxon>Saccharomycotina</taxon>
        <taxon>Dipodascomycetes</taxon>
        <taxon>Dipodascales</taxon>
        <taxon>Trichomonascaceae</taxon>
        <taxon>Blastobotrys</taxon>
    </lineage>
</organism>
<accession>A0A060TDS9</accession>
<evidence type="ECO:0000313" key="3">
    <source>
        <dbReference type="EMBL" id="CDP38959.1"/>
    </source>
</evidence>
<sequence>MRSMKEAQLLIWAIAHRALAQTATLPCVAPDTLDECTTTCLSAITQFNACNGLQDCICALVEEANSDLAACLSCALYYPTVESLVTDTIGDSLLGCTYTTPVLGQCSSTVSLPSVSATVSVSASATISLSASISVEPTGELPTCVSLTLDECTTTCAAAITSFNACAGVSDCICALEEDANSDLSACLLCVEIYPTVQPMINDVIGDALQVCDYTLPTLSACSIPSTAVNSAVPTGTPPACVSLTEQECTDTCTSAITSFNGCAGLSDCFCALVEDVNSDLSACLLCVEIYPTVQPMINDVIGNALEACDYTLPTISACGSSTSPVPSSTPGPASTSILTSGPGSSATTPVTPGTTTTVLPPPPPPPPSTPSSTGNAETITTTVEAPPPPPPMESSSTLNAAAGTSGHDAGATTVAPVAVQTVAPNAMSSVAPNIVSSVAPNIVSSVAPNVVSSMASNVISSVAPNAMSSVAPSVVPSGGNSAAGTQGSETVVEQTNGANEPTYVSATLISVLVILAML</sequence>
<evidence type="ECO:0000256" key="1">
    <source>
        <dbReference type="SAM" id="MobiDB-lite"/>
    </source>
</evidence>
<evidence type="ECO:0000256" key="2">
    <source>
        <dbReference type="SAM" id="SignalP"/>
    </source>
</evidence>
<dbReference type="PhylomeDB" id="A0A060TDS9"/>